<gene>
    <name evidence="2" type="ORF">STCU_10801</name>
</gene>
<accession>S9TLB4</accession>
<organism evidence="2 3">
    <name type="scientific">Strigomonas culicis</name>
    <dbReference type="NCBI Taxonomy" id="28005"/>
    <lineage>
        <taxon>Eukaryota</taxon>
        <taxon>Discoba</taxon>
        <taxon>Euglenozoa</taxon>
        <taxon>Kinetoplastea</taxon>
        <taxon>Metakinetoplastina</taxon>
        <taxon>Trypanosomatida</taxon>
        <taxon>Trypanosomatidae</taxon>
        <taxon>Strigomonadinae</taxon>
        <taxon>Strigomonas</taxon>
    </lineage>
</organism>
<keyword evidence="1" id="KW-1133">Transmembrane helix</keyword>
<dbReference type="Proteomes" id="UP000015354">
    <property type="component" value="Unassembled WGS sequence"/>
</dbReference>
<proteinExistence type="predicted"/>
<sequence length="71" mass="8669">MYMEKELLSDSTVCYVVLETRVYRHNVWLLEWHWYSSFFFLSFRFFFLCVCGLLYITLLLLFLSITSSAFE</sequence>
<dbReference type="AlphaFoldDB" id="S9TLB4"/>
<keyword evidence="3" id="KW-1185">Reference proteome</keyword>
<keyword evidence="1" id="KW-0812">Transmembrane</keyword>
<reference evidence="2 3" key="1">
    <citation type="journal article" date="2013" name="PLoS ONE">
        <title>Predicting the Proteins of Angomonas deanei, Strigomonas culicis and Their Respective Endosymbionts Reveals New Aspects of the Trypanosomatidae Family.</title>
        <authorList>
            <person name="Motta M.C."/>
            <person name="Martins A.C."/>
            <person name="de Souza S.S."/>
            <person name="Catta-Preta C.M."/>
            <person name="Silva R."/>
            <person name="Klein C.C."/>
            <person name="de Almeida L.G."/>
            <person name="de Lima Cunha O."/>
            <person name="Ciapina L.P."/>
            <person name="Brocchi M."/>
            <person name="Colabardini A.C."/>
            <person name="de Araujo Lima B."/>
            <person name="Machado C.R."/>
            <person name="de Almeida Soares C.M."/>
            <person name="Probst C.M."/>
            <person name="de Menezes C.B."/>
            <person name="Thompson C.E."/>
            <person name="Bartholomeu D.C."/>
            <person name="Gradia D.F."/>
            <person name="Pavoni D.P."/>
            <person name="Grisard E.C."/>
            <person name="Fantinatti-Garboggini F."/>
            <person name="Marchini F.K."/>
            <person name="Rodrigues-Luiz G.F."/>
            <person name="Wagner G."/>
            <person name="Goldman G.H."/>
            <person name="Fietto J.L."/>
            <person name="Elias M.C."/>
            <person name="Goldman M.H."/>
            <person name="Sagot M.F."/>
            <person name="Pereira M."/>
            <person name="Stoco P.H."/>
            <person name="de Mendonca-Neto R.P."/>
            <person name="Teixeira S.M."/>
            <person name="Maciel T.E."/>
            <person name="de Oliveira Mendes T.A."/>
            <person name="Urmenyi T.P."/>
            <person name="de Souza W."/>
            <person name="Schenkman S."/>
            <person name="de Vasconcelos A.T."/>
        </authorList>
    </citation>
    <scope>NUCLEOTIDE SEQUENCE [LARGE SCALE GENOMIC DNA]</scope>
</reference>
<evidence type="ECO:0000313" key="2">
    <source>
        <dbReference type="EMBL" id="EPY17123.1"/>
    </source>
</evidence>
<feature type="transmembrane region" description="Helical" evidence="1">
    <location>
        <begin position="38"/>
        <end position="63"/>
    </location>
</feature>
<name>S9TLB4_9TRYP</name>
<comment type="caution">
    <text evidence="2">The sequence shown here is derived from an EMBL/GenBank/DDBJ whole genome shotgun (WGS) entry which is preliminary data.</text>
</comment>
<dbReference type="EMBL" id="ATMH01010658">
    <property type="protein sequence ID" value="EPY17123.1"/>
    <property type="molecule type" value="Genomic_DNA"/>
</dbReference>
<evidence type="ECO:0000256" key="1">
    <source>
        <dbReference type="SAM" id="Phobius"/>
    </source>
</evidence>
<evidence type="ECO:0000313" key="3">
    <source>
        <dbReference type="Proteomes" id="UP000015354"/>
    </source>
</evidence>
<protein>
    <submittedName>
        <fullName evidence="2">Uncharacterized protein</fullName>
    </submittedName>
</protein>
<keyword evidence="1" id="KW-0472">Membrane</keyword>